<feature type="region of interest" description="Disordered" evidence="1">
    <location>
        <begin position="189"/>
        <end position="227"/>
    </location>
</feature>
<protein>
    <recommendedName>
        <fullName evidence="4">Endonuclease/exonuclease/phosphatase domain-containing protein</fullName>
    </recommendedName>
</protein>
<sequence>MLSKEAELSRTLKKIMPRSTAIGDFNMVEYQEDSIGPSPLLKRDEKHCWDICAGRTDLIEARLCASNTLGPHFTRQAWHGNRSDQSCLDRFYLSQRGEWLYHIRTVNHQGARTLSDHIPISLEIVLKAVEASLRQRRSYFKMEYRTLMRAEVLARAKEKWQEHPRWAREKRKRWSLALGRIRKLRMEVRDEDRRRDTEGSSLEDRVERARRRVQQDQSEEAKEDFEEAVTTLRQREHEEAERCRRRCKITWIKEGEAPSKYFFARLKAKHAQDEMTALEVGAGRVIEEGEDILEEVHNFYEKLYEAEAETDEILENRRRVVGRIDKRLTEEQNQRLEELPSEEFITQIVKDMPKEKSRGIDGVMVEIFRLGWEFMKDDCFAMVQSFWDRKKLRGKDSKGVIKLIPKNERKHLLHASHYSQ</sequence>
<name>A0ABD3GYN6_9MARC</name>
<evidence type="ECO:0000313" key="3">
    <source>
        <dbReference type="Proteomes" id="UP001633002"/>
    </source>
</evidence>
<evidence type="ECO:0008006" key="4">
    <source>
        <dbReference type="Google" id="ProtNLM"/>
    </source>
</evidence>
<proteinExistence type="predicted"/>
<dbReference type="InterPro" id="IPR036691">
    <property type="entry name" value="Endo/exonu/phosph_ase_sf"/>
</dbReference>
<keyword evidence="3" id="KW-1185">Reference proteome</keyword>
<dbReference type="EMBL" id="JBJQOH010000006">
    <property type="protein sequence ID" value="KAL3683215.1"/>
    <property type="molecule type" value="Genomic_DNA"/>
</dbReference>
<reference evidence="2 3" key="1">
    <citation type="submission" date="2024-09" db="EMBL/GenBank/DDBJ databases">
        <title>Chromosome-scale assembly of Riccia sorocarpa.</title>
        <authorList>
            <person name="Paukszto L."/>
        </authorList>
    </citation>
    <scope>NUCLEOTIDE SEQUENCE [LARGE SCALE GENOMIC DNA]</scope>
    <source>
        <strain evidence="2">LP-2024</strain>
        <tissue evidence="2">Aerial parts of the thallus</tissue>
    </source>
</reference>
<evidence type="ECO:0000313" key="2">
    <source>
        <dbReference type="EMBL" id="KAL3683215.1"/>
    </source>
</evidence>
<accession>A0ABD3GYN6</accession>
<dbReference type="SUPFAM" id="SSF56219">
    <property type="entry name" value="DNase I-like"/>
    <property type="match status" value="1"/>
</dbReference>
<feature type="compositionally biased region" description="Basic and acidic residues" evidence="1">
    <location>
        <begin position="189"/>
        <end position="207"/>
    </location>
</feature>
<gene>
    <name evidence="2" type="ORF">R1sor_001237</name>
</gene>
<organism evidence="2 3">
    <name type="scientific">Riccia sorocarpa</name>
    <dbReference type="NCBI Taxonomy" id="122646"/>
    <lineage>
        <taxon>Eukaryota</taxon>
        <taxon>Viridiplantae</taxon>
        <taxon>Streptophyta</taxon>
        <taxon>Embryophyta</taxon>
        <taxon>Marchantiophyta</taxon>
        <taxon>Marchantiopsida</taxon>
        <taxon>Marchantiidae</taxon>
        <taxon>Marchantiales</taxon>
        <taxon>Ricciaceae</taxon>
        <taxon>Riccia</taxon>
    </lineage>
</organism>
<dbReference type="Proteomes" id="UP001633002">
    <property type="component" value="Unassembled WGS sequence"/>
</dbReference>
<dbReference type="AlphaFoldDB" id="A0ABD3GYN6"/>
<dbReference type="Gene3D" id="3.60.10.10">
    <property type="entry name" value="Endonuclease/exonuclease/phosphatase"/>
    <property type="match status" value="1"/>
</dbReference>
<evidence type="ECO:0000256" key="1">
    <source>
        <dbReference type="SAM" id="MobiDB-lite"/>
    </source>
</evidence>
<feature type="compositionally biased region" description="Acidic residues" evidence="1">
    <location>
        <begin position="217"/>
        <end position="227"/>
    </location>
</feature>
<comment type="caution">
    <text evidence="2">The sequence shown here is derived from an EMBL/GenBank/DDBJ whole genome shotgun (WGS) entry which is preliminary data.</text>
</comment>